<dbReference type="Pfam" id="PF15615">
    <property type="entry name" value="TerB_C"/>
    <property type="match status" value="1"/>
</dbReference>
<evidence type="ECO:0000313" key="4">
    <source>
        <dbReference type="EMBL" id="CUO43097.1"/>
    </source>
</evidence>
<dbReference type="EMBL" id="CYYP01000014">
    <property type="protein sequence ID" value="CUO43097.1"/>
    <property type="molecule type" value="Genomic_DNA"/>
</dbReference>
<evidence type="ECO:0000256" key="1">
    <source>
        <dbReference type="SAM" id="MobiDB-lite"/>
    </source>
</evidence>
<evidence type="ECO:0000259" key="2">
    <source>
        <dbReference type="Pfam" id="PF13208"/>
    </source>
</evidence>
<evidence type="ECO:0000313" key="5">
    <source>
        <dbReference type="Proteomes" id="UP000095468"/>
    </source>
</evidence>
<sequence>MADQDIKMLIERIMAEARTHQSARFSNEIYADEPILKTGRQMQNFLPDQYRKMREISRWQDDPKGGAGRWLSEAELFYRQGLLMADFEDDCPYNGTFKSYFPTYNAMSDRQLRGYFTWRAQVRRGTVEETSTSFAFLYLYELICGIGVDDPLDGFSKIKAFWDAYRAFEPGIDRFARVWLQDYAVFHGLDPKLLRDSKTVMFDNALIELRRAARDLVPAQAPSGQTPKRRKTSEPTLPLPPDEAREERLMAAINALSTYNLNNSRLDRSNHRDLRHVACAVYVRMARYYDTHRKTGIVASLFGEETAMPYTMFASAVFFAPNRHEDCEYRLDPIHIYRCQNGFWECMRIHGSRQKSSKLGEMMRAYDQRLRLALDPTHPLKEEKVPKYLAKIIDDEIVAWLSWDAAHQPVKIDIDLSQLGHIRNAAAQTREALLIDEEREDGASAEAEAADSGQPEAEPVADAIVEPVAAPIRQDEADEPTISTEQFGVVAPLLASTSAFAAAAPADATNELAPAADAYLRALLEHNAVQAESAVAQSGQSEDMLVDTINEALFDLVGDTVIEFGAAGPRIIEDYEADVRGYLDHE</sequence>
<dbReference type="InterPro" id="IPR028932">
    <property type="entry name" value="TerB-C"/>
</dbReference>
<reference evidence="4 5" key="1">
    <citation type="submission" date="2015-09" db="EMBL/GenBank/DDBJ databases">
        <authorList>
            <consortium name="Pathogen Informatics"/>
        </authorList>
    </citation>
    <scope>NUCLEOTIDE SEQUENCE [LARGE SCALE GENOMIC DNA]</scope>
    <source>
        <strain evidence="4 5">2789STDY5608823</strain>
    </source>
</reference>
<gene>
    <name evidence="4" type="ORF">ERS852381_01559</name>
</gene>
<feature type="region of interest" description="Disordered" evidence="1">
    <location>
        <begin position="218"/>
        <end position="242"/>
    </location>
</feature>
<feature type="domain" description="TerB-C" evidence="3">
    <location>
        <begin position="407"/>
        <end position="580"/>
    </location>
</feature>
<evidence type="ECO:0008006" key="6">
    <source>
        <dbReference type="Google" id="ProtNLM"/>
    </source>
</evidence>
<organism evidence="4 5">
    <name type="scientific">Collinsella aerofaciens</name>
    <dbReference type="NCBI Taxonomy" id="74426"/>
    <lineage>
        <taxon>Bacteria</taxon>
        <taxon>Bacillati</taxon>
        <taxon>Actinomycetota</taxon>
        <taxon>Coriobacteriia</taxon>
        <taxon>Coriobacteriales</taxon>
        <taxon>Coriobacteriaceae</taxon>
        <taxon>Collinsella</taxon>
    </lineage>
</organism>
<accession>A0A174F0M0</accession>
<feature type="domain" description="TerB N-terminal" evidence="2">
    <location>
        <begin position="65"/>
        <end position="197"/>
    </location>
</feature>
<proteinExistence type="predicted"/>
<evidence type="ECO:0000259" key="3">
    <source>
        <dbReference type="Pfam" id="PF15615"/>
    </source>
</evidence>
<dbReference type="Pfam" id="PF13208">
    <property type="entry name" value="TerB_N"/>
    <property type="match status" value="1"/>
</dbReference>
<dbReference type="RefSeq" id="WP_253276073.1">
    <property type="nucleotide sequence ID" value="NZ_CYYP01000014.1"/>
</dbReference>
<name>A0A174F0M0_9ACTN</name>
<dbReference type="AlphaFoldDB" id="A0A174F0M0"/>
<protein>
    <recommendedName>
        <fullName evidence="6">TerB-C domain-containing protein</fullName>
    </recommendedName>
</protein>
<dbReference type="InterPro" id="IPR025266">
    <property type="entry name" value="TerB_N"/>
</dbReference>
<dbReference type="Proteomes" id="UP000095468">
    <property type="component" value="Unassembled WGS sequence"/>
</dbReference>